<accession>A0A514ZB18</accession>
<dbReference type="KEGG" id="lack:FLP15_12085"/>
<keyword evidence="1" id="KW-0175">Coiled coil</keyword>
<feature type="coiled-coil region" evidence="1">
    <location>
        <begin position="28"/>
        <end position="260"/>
    </location>
</feature>
<dbReference type="EMBL" id="CP041356">
    <property type="protein sequence ID" value="QDK71279.1"/>
    <property type="molecule type" value="Genomic_DNA"/>
</dbReference>
<dbReference type="RefSeq" id="WP_142766853.1">
    <property type="nucleotide sequence ID" value="NZ_CP041356.1"/>
</dbReference>
<protein>
    <submittedName>
        <fullName evidence="3">Uncharacterized protein</fullName>
    </submittedName>
</protein>
<dbReference type="OrthoDB" id="2241672at2"/>
<dbReference type="KEGG" id="lack:FLP15_09075"/>
<evidence type="ECO:0000313" key="2">
    <source>
        <dbReference type="EMBL" id="QDK71279.1"/>
    </source>
</evidence>
<sequence>MVEKKGFFQRKIGSKASEGGTSVTTQQISEIAQQVTSLKQKIKRVEQEKEDIKVQYETLKQVKLQDNKSMQSQKNTQSEKVLNEQLLKYKQQVASLEHELTGKKKQIETLETKVLAEKDEQVNLSKTFDEKIAEKDSEIRRLTREKLEIKSEVSDVLLELQEHFAYKTALLESERELIAQEKNKQELQRNKQLEEWEKITLTTQNEADKLLEEAKAEALQMISKAEEEAATQEAQSRVKLSQLKERIEYYSAQINEAAQTIDLLLRSVSHL</sequence>
<gene>
    <name evidence="2" type="ORF">FLP15_09075</name>
    <name evidence="3" type="ORF">FLP15_12085</name>
</gene>
<dbReference type="AlphaFoldDB" id="A0A514ZB18"/>
<evidence type="ECO:0000256" key="1">
    <source>
        <dbReference type="SAM" id="Coils"/>
    </source>
</evidence>
<name>A0A514ZB18_9LACT</name>
<organism evidence="3 4">
    <name type="scientific">Lactococcus protaetiae</name>
    <dbReference type="NCBI Taxonomy" id="2592653"/>
    <lineage>
        <taxon>Bacteria</taxon>
        <taxon>Bacillati</taxon>
        <taxon>Bacillota</taxon>
        <taxon>Bacilli</taxon>
        <taxon>Lactobacillales</taxon>
        <taxon>Streptococcaceae</taxon>
        <taxon>Lactococcus</taxon>
    </lineage>
</organism>
<proteinExistence type="predicted"/>
<dbReference type="EMBL" id="CP041356">
    <property type="protein sequence ID" value="QDK71776.1"/>
    <property type="molecule type" value="Genomic_DNA"/>
</dbReference>
<dbReference type="Proteomes" id="UP000315128">
    <property type="component" value="Chromosome"/>
</dbReference>
<reference evidence="3 4" key="1">
    <citation type="submission" date="2019-07" db="EMBL/GenBank/DDBJ databases">
        <title>Genome sequencing of KACC 19320.</title>
        <authorList>
            <person name="Heo J."/>
            <person name="Kim S.-J."/>
            <person name="Kim J.-S."/>
            <person name="Hong S.-B."/>
            <person name="Kwon S.-W."/>
        </authorList>
    </citation>
    <scope>NUCLEOTIDE SEQUENCE [LARGE SCALE GENOMIC DNA]</scope>
    <source>
        <strain evidence="3 4">KACC 19320</strain>
    </source>
</reference>
<evidence type="ECO:0000313" key="3">
    <source>
        <dbReference type="EMBL" id="QDK71776.1"/>
    </source>
</evidence>
<keyword evidence="4" id="KW-1185">Reference proteome</keyword>
<evidence type="ECO:0000313" key="4">
    <source>
        <dbReference type="Proteomes" id="UP000315128"/>
    </source>
</evidence>